<evidence type="ECO:0000313" key="2">
    <source>
        <dbReference type="EMBL" id="CAC5363155.1"/>
    </source>
</evidence>
<dbReference type="AlphaFoldDB" id="A0A6J8A7Z3"/>
<feature type="coiled-coil region" evidence="1">
    <location>
        <begin position="1"/>
        <end position="28"/>
    </location>
</feature>
<accession>A0A6J8A7Z3</accession>
<gene>
    <name evidence="2" type="ORF">MCOR_4687</name>
</gene>
<organism evidence="2 3">
    <name type="scientific">Mytilus coruscus</name>
    <name type="common">Sea mussel</name>
    <dbReference type="NCBI Taxonomy" id="42192"/>
    <lineage>
        <taxon>Eukaryota</taxon>
        <taxon>Metazoa</taxon>
        <taxon>Spiralia</taxon>
        <taxon>Lophotrochozoa</taxon>
        <taxon>Mollusca</taxon>
        <taxon>Bivalvia</taxon>
        <taxon>Autobranchia</taxon>
        <taxon>Pteriomorphia</taxon>
        <taxon>Mytilida</taxon>
        <taxon>Mytiloidea</taxon>
        <taxon>Mytilidae</taxon>
        <taxon>Mytilinae</taxon>
        <taxon>Mytilus</taxon>
    </lineage>
</organism>
<dbReference type="Proteomes" id="UP000507470">
    <property type="component" value="Unassembled WGS sequence"/>
</dbReference>
<keyword evidence="3" id="KW-1185">Reference proteome</keyword>
<reference evidence="2 3" key="1">
    <citation type="submission" date="2020-06" db="EMBL/GenBank/DDBJ databases">
        <authorList>
            <person name="Li R."/>
            <person name="Bekaert M."/>
        </authorList>
    </citation>
    <scope>NUCLEOTIDE SEQUENCE [LARGE SCALE GENOMIC DNA]</scope>
    <source>
        <strain evidence="3">wild</strain>
    </source>
</reference>
<evidence type="ECO:0000313" key="3">
    <source>
        <dbReference type="Proteomes" id="UP000507470"/>
    </source>
</evidence>
<proteinExistence type="predicted"/>
<dbReference type="EMBL" id="CACVKT020000787">
    <property type="protein sequence ID" value="CAC5363155.1"/>
    <property type="molecule type" value="Genomic_DNA"/>
</dbReference>
<keyword evidence="1" id="KW-0175">Coiled coil</keyword>
<sequence length="255" mass="29833">MLLLKQRKEEKERKALEKQEEVKTLTMEIQKYGGLWLNLKDLNLNLKKCNRSEDKLAAVKTQIIFHKKGFKTNTDDKTLLQFSANNIQFNFEERLSHLKILIKFSSHSKEMENEEDFSNDNENFIIKSASDRLIFMEKQREIILQKICLIKNKKRKDVIVSQEPVTKKARGKDSSVINSVFSCKNTNITTNDIDSSSDYVLPNLNFQCGQYVAVAYADTWYPGQILCINDNFLDIKFLHHSEKTKNLFKWPEIND</sequence>
<protein>
    <submittedName>
        <fullName evidence="2">Uncharacterized protein</fullName>
    </submittedName>
</protein>
<evidence type="ECO:0000256" key="1">
    <source>
        <dbReference type="SAM" id="Coils"/>
    </source>
</evidence>
<name>A0A6J8A7Z3_MYTCO</name>